<organism evidence="3 4">
    <name type="scientific">Durusdinium trenchii</name>
    <dbReference type="NCBI Taxonomy" id="1381693"/>
    <lineage>
        <taxon>Eukaryota</taxon>
        <taxon>Sar</taxon>
        <taxon>Alveolata</taxon>
        <taxon>Dinophyceae</taxon>
        <taxon>Suessiales</taxon>
        <taxon>Symbiodiniaceae</taxon>
        <taxon>Durusdinium</taxon>
    </lineage>
</organism>
<dbReference type="SUPFAM" id="SSF56349">
    <property type="entry name" value="DNA breaking-rejoining enzymes"/>
    <property type="match status" value="1"/>
</dbReference>
<feature type="compositionally biased region" description="Acidic residues" evidence="2">
    <location>
        <begin position="1505"/>
        <end position="1520"/>
    </location>
</feature>
<dbReference type="Gene3D" id="1.10.443.10">
    <property type="entry name" value="Intergrase catalytic core"/>
    <property type="match status" value="1"/>
</dbReference>
<evidence type="ECO:0000256" key="2">
    <source>
        <dbReference type="SAM" id="MobiDB-lite"/>
    </source>
</evidence>
<dbReference type="EMBL" id="CAXAMM010026080">
    <property type="protein sequence ID" value="CAK9058171.1"/>
    <property type="molecule type" value="Genomic_DNA"/>
</dbReference>
<sequence>MALSKQVGLDIRAWVAGRPLLPDRLGQWTSRSTASNELGQWLRAILQMDGFADLEAVTNHSLKATLLSFMAKWGGDEPSRLIWGHHMSQKTSLPVYARDMQAAPLRRLEECLEAIRQGAATSYPPAMASVLESKAAFRQKAFGHGLGDAEIGHLIGQGLDTYSKLAFALTTPGGEFPDESGLLQLLDATLRPNGALACDLMGALSFKTMDRRHRFLFEQLQLSLPPNLRPPSLDQVVRADKARDKAKKETWFATNLAIGVTKLFEEDRVVKTMFEIRQYRVALMDQSAVYRLKGWVGGLIFPPAGILSHGGLSDMTGLDVEPIDLSDGLPELEELQNLESFEPSALSGELFDQDPRSSHGFGEGYLSDAGGERPDLSGPSHETSLDQGVVQSTSSNLKVSAAVWNSMVAASYGQYRMTDESMKLPWETGVCADIFKGDCTLKFPAVAPFSLPSFEPALDEPGTQTDKFQFALSTGVCYVHAVSDMKDLDYFDEKKAKMEQACGKWMNQLSCNWEASNIGLQLCLDLRADPTGHEASETLRACFGTKSPNTILKRAATMRKFMDWHYSVFESRGVHLPPMPLVESDVWAFFQFLRQERMRNEKGFTTAATFLETVRFCKFTIGLHGCDQILNSGRLLGFAAIERREKGPSRQAPILELAHLKKLHEVLSLGTDPVDRLGAGAMLICIYGRARWSDLRFVHHVEVEQRRNGALVLYTREHKTSEVGLRREQYLPLVVPWEGVVSEDWLSIFLKVYEECGLNIQRVPLGPLVPAPKVGGGFCARPLSTQEASKWLKLLLAGLPMADQVRSHSLKATLLNWSARAGLDKEIRAVLGHHSSALHGSDIAYSRELQTRPLRKLQMLLKSIRIGLNLEDIEAVETAVELVTLEEEHESVKEEFENQRFLEQQAGELSICGEAAVRQGSVQIDSSSESSDGSSSEGSSSECDIPSRDVDAFRESGQQCGPDQLCVDSKGVLRVQHQAESVSNRLLGRKQVTLREFLRNFGVLFLTGGNGRKEGDQKDRALYNADIIPCMLHDCDGVHVDAEAWEAFKKKVILAKQASGFVAAGREASRDAKRLRASDPGLHNLSAPSTPASLAKLPSSSTLASQEESVSRSPRCRIKREGGGQWAASFCSGLEPKDADWLFQFLRAALLQEASSFSRRVVECLQRFPYRLLLLVKSPDQEACAVRQQVAREILETAAHRLEVSTRKVKTTFEEELKTAEVDGILTGRLRVSIRGIARTWEADSRECERVNKLLNLLTERCPGISYELQPSRAAIKHFMGEAGNRGAGNHRRKWSEYKPIASRMMNLCLANWPDRLEVQEDCLRWSPPQFPSDLPNDKEMTNIFDKLVVNPKQTVSRKWAACYNMLLNQKLNSVSAVEKQMRVITFLQRPANESPSSFAYYLVADKVRTSHRFVECLVRNEYDLWLRRPLVFVNSVDVIASYWSSSLEGSTVAIIMLKVKPPLSTDTGRQLSFIGVKTEMEPIVMLTKPTKKISGVLKKELDDDYDSDLDSDAGEEETNYVDGNTDANEANENFQQAVDLLRQLGEQNDDNSSETSECENGHGHSRNSAKATSAKHRAVGQVLRETNPSEPDDLELHKNEFEMQAAEEINESAVSGLEWEKVKAALKEGNCPVPTQEQVSDFLAAYPDDLAETALMELVLNHAGHLPNSVNDAEIVV</sequence>
<dbReference type="InterPro" id="IPR011010">
    <property type="entry name" value="DNA_brk_join_enz"/>
</dbReference>
<feature type="region of interest" description="Disordered" evidence="2">
    <location>
        <begin position="1505"/>
        <end position="1528"/>
    </location>
</feature>
<evidence type="ECO:0000313" key="4">
    <source>
        <dbReference type="Proteomes" id="UP001642464"/>
    </source>
</evidence>
<keyword evidence="4" id="KW-1185">Reference proteome</keyword>
<feature type="compositionally biased region" description="Polar residues" evidence="2">
    <location>
        <begin position="1086"/>
        <end position="1109"/>
    </location>
</feature>
<feature type="region of interest" description="Disordered" evidence="2">
    <location>
        <begin position="1073"/>
        <end position="1109"/>
    </location>
</feature>
<gene>
    <name evidence="3" type="ORF">SCF082_LOCUS31060</name>
</gene>
<feature type="region of interest" description="Disordered" evidence="2">
    <location>
        <begin position="922"/>
        <end position="947"/>
    </location>
</feature>
<proteinExistence type="predicted"/>
<feature type="region of interest" description="Disordered" evidence="2">
    <location>
        <begin position="352"/>
        <end position="386"/>
    </location>
</feature>
<feature type="compositionally biased region" description="Low complexity" evidence="2">
    <location>
        <begin position="925"/>
        <end position="942"/>
    </location>
</feature>
<feature type="region of interest" description="Disordered" evidence="2">
    <location>
        <begin position="1548"/>
        <end position="1579"/>
    </location>
</feature>
<dbReference type="Proteomes" id="UP001642464">
    <property type="component" value="Unassembled WGS sequence"/>
</dbReference>
<evidence type="ECO:0000313" key="3">
    <source>
        <dbReference type="EMBL" id="CAK9058171.1"/>
    </source>
</evidence>
<name>A0ABP0N345_9DINO</name>
<feature type="compositionally biased region" description="Basic residues" evidence="2">
    <location>
        <begin position="1564"/>
        <end position="1579"/>
    </location>
</feature>
<evidence type="ECO:0000256" key="1">
    <source>
        <dbReference type="ARBA" id="ARBA00023172"/>
    </source>
</evidence>
<comment type="caution">
    <text evidence="3">The sequence shown here is derived from an EMBL/GenBank/DDBJ whole genome shotgun (WGS) entry which is preliminary data.</text>
</comment>
<accession>A0ABP0N345</accession>
<keyword evidence="1" id="KW-0233">DNA recombination</keyword>
<protein>
    <submittedName>
        <fullName evidence="3">Uncharacterized protein</fullName>
    </submittedName>
</protein>
<dbReference type="InterPro" id="IPR013762">
    <property type="entry name" value="Integrase-like_cat_sf"/>
</dbReference>
<reference evidence="3 4" key="1">
    <citation type="submission" date="2024-02" db="EMBL/GenBank/DDBJ databases">
        <authorList>
            <person name="Chen Y."/>
            <person name="Shah S."/>
            <person name="Dougan E. K."/>
            <person name="Thang M."/>
            <person name="Chan C."/>
        </authorList>
    </citation>
    <scope>NUCLEOTIDE SEQUENCE [LARGE SCALE GENOMIC DNA]</scope>
</reference>